<reference evidence="10 11" key="1">
    <citation type="submission" date="2024-01" db="EMBL/GenBank/DDBJ databases">
        <title>Complete genome of Cladobotryum mycophilum ATHUM6906.</title>
        <authorList>
            <person name="Christinaki A.C."/>
            <person name="Myridakis A.I."/>
            <person name="Kouvelis V.N."/>
        </authorList>
    </citation>
    <scope>NUCLEOTIDE SEQUENCE [LARGE SCALE GENOMIC DNA]</scope>
    <source>
        <strain evidence="10 11">ATHUM6906</strain>
    </source>
</reference>
<evidence type="ECO:0000256" key="8">
    <source>
        <dbReference type="SAM" id="MobiDB-lite"/>
    </source>
</evidence>
<dbReference type="SMART" id="SM00355">
    <property type="entry name" value="ZnF_C2H2"/>
    <property type="match status" value="4"/>
</dbReference>
<feature type="compositionally biased region" description="Low complexity" evidence="8">
    <location>
        <begin position="222"/>
        <end position="235"/>
    </location>
</feature>
<evidence type="ECO:0000256" key="4">
    <source>
        <dbReference type="ARBA" id="ARBA00022833"/>
    </source>
</evidence>
<dbReference type="Gene3D" id="3.30.160.60">
    <property type="entry name" value="Classic Zinc Finger"/>
    <property type="match status" value="4"/>
</dbReference>
<evidence type="ECO:0000259" key="9">
    <source>
        <dbReference type="PROSITE" id="PS50157"/>
    </source>
</evidence>
<feature type="domain" description="C2H2-type" evidence="9">
    <location>
        <begin position="273"/>
        <end position="302"/>
    </location>
</feature>
<comment type="caution">
    <text evidence="10">The sequence shown here is derived from an EMBL/GenBank/DDBJ whole genome shotgun (WGS) entry which is preliminary data.</text>
</comment>
<gene>
    <name evidence="10" type="ORF">PT974_06802</name>
</gene>
<feature type="domain" description="C2H2-type" evidence="9">
    <location>
        <begin position="331"/>
        <end position="356"/>
    </location>
</feature>
<evidence type="ECO:0000256" key="7">
    <source>
        <dbReference type="SAM" id="Coils"/>
    </source>
</evidence>
<accession>A0ABR0SMI3</accession>
<feature type="region of interest" description="Disordered" evidence="8">
    <location>
        <begin position="210"/>
        <end position="242"/>
    </location>
</feature>
<feature type="compositionally biased region" description="Low complexity" evidence="8">
    <location>
        <begin position="480"/>
        <end position="509"/>
    </location>
</feature>
<feature type="region of interest" description="Disordered" evidence="8">
    <location>
        <begin position="394"/>
        <end position="516"/>
    </location>
</feature>
<dbReference type="PANTHER" id="PTHR14003">
    <property type="entry name" value="TRANSCRIPTIONAL REPRESSOR PROTEIN YY"/>
    <property type="match status" value="1"/>
</dbReference>
<feature type="compositionally biased region" description="Low complexity" evidence="8">
    <location>
        <begin position="416"/>
        <end position="436"/>
    </location>
</feature>
<dbReference type="InterPro" id="IPR013087">
    <property type="entry name" value="Znf_C2H2_type"/>
</dbReference>
<dbReference type="PROSITE" id="PS00028">
    <property type="entry name" value="ZINC_FINGER_C2H2_1"/>
    <property type="match status" value="4"/>
</dbReference>
<organism evidence="10 11">
    <name type="scientific">Cladobotryum mycophilum</name>
    <dbReference type="NCBI Taxonomy" id="491253"/>
    <lineage>
        <taxon>Eukaryota</taxon>
        <taxon>Fungi</taxon>
        <taxon>Dikarya</taxon>
        <taxon>Ascomycota</taxon>
        <taxon>Pezizomycotina</taxon>
        <taxon>Sordariomycetes</taxon>
        <taxon>Hypocreomycetidae</taxon>
        <taxon>Hypocreales</taxon>
        <taxon>Hypocreaceae</taxon>
        <taxon>Cladobotryum</taxon>
    </lineage>
</organism>
<keyword evidence="7" id="KW-0175">Coiled coil</keyword>
<keyword evidence="4" id="KW-0862">Zinc</keyword>
<dbReference type="EMBL" id="JAVFKD010000012">
    <property type="protein sequence ID" value="KAK5993372.1"/>
    <property type="molecule type" value="Genomic_DNA"/>
</dbReference>
<name>A0ABR0SMI3_9HYPO</name>
<dbReference type="Proteomes" id="UP001338125">
    <property type="component" value="Unassembled WGS sequence"/>
</dbReference>
<dbReference type="PANTHER" id="PTHR14003:SF19">
    <property type="entry name" value="YY2 TRANSCRIPTION FACTOR"/>
    <property type="match status" value="1"/>
</dbReference>
<dbReference type="Pfam" id="PF00096">
    <property type="entry name" value="zf-C2H2"/>
    <property type="match status" value="4"/>
</dbReference>
<sequence>MALTAQPQTHSNWGRWSQQLPQEFPMMENQGFLPYDSRAPASAHIQRPMPPQYVVEQPYQPAPIQTMPAPPQYQGQPGFSYMPYQSPPPSTPVGSPFKQEAPRMISETENSNSRLSTSYRRESKPANEYQPRSPDSRSGSVSSAASKPNIPSPIVNAKTITFNETLNPADQVNFETDVDELMKAIQQKKQQQKEDMAAAAAAGKIQQTLTPAQTPKSEPMEAQSPASTAGPSAPADGKPKKKWVCDGPSCNKSFVQKTHLDIHRRTHTGAKPYVCNKDNCGLTFSQRGNLKTHMRRHTGEKPYACSLCGKLFAQRGNVRSHEETHKGLKPFVCRLDDCNKTFSQLGNMKTHQNNFHKDTLQKLTSKFVQFLADGEVPDTYQELFEYFQEHYKNSNKGIKGRGKARTVAARKPKGGASAQSATSTPSTASTTPVATQFPHGAIPNQHPAMPSNERVGSYEMGHGPAPMEGVQRGHYSMYEHQQQQQQQQQQHHQPQQQQQQPPQHQAPPQGGMMYEDHSRQMGFAPRMY</sequence>
<feature type="region of interest" description="Disordered" evidence="8">
    <location>
        <begin position="63"/>
        <end position="154"/>
    </location>
</feature>
<keyword evidence="11" id="KW-1185">Reference proteome</keyword>
<feature type="domain" description="C2H2-type" evidence="9">
    <location>
        <begin position="243"/>
        <end position="272"/>
    </location>
</feature>
<dbReference type="PROSITE" id="PS50157">
    <property type="entry name" value="ZINC_FINGER_C2H2_2"/>
    <property type="match status" value="4"/>
</dbReference>
<evidence type="ECO:0000256" key="5">
    <source>
        <dbReference type="ARBA" id="ARBA00044085"/>
    </source>
</evidence>
<dbReference type="SUPFAM" id="SSF57667">
    <property type="entry name" value="beta-beta-alpha zinc fingers"/>
    <property type="match status" value="2"/>
</dbReference>
<evidence type="ECO:0000256" key="1">
    <source>
        <dbReference type="ARBA" id="ARBA00022723"/>
    </source>
</evidence>
<feature type="compositionally biased region" description="Low complexity" evidence="8">
    <location>
        <begin position="131"/>
        <end position="146"/>
    </location>
</feature>
<protein>
    <recommendedName>
        <fullName evidence="5">C2H2 type master regulator of conidiophore development brlA</fullName>
    </recommendedName>
</protein>
<feature type="region of interest" description="Disordered" evidence="8">
    <location>
        <begin position="1"/>
        <end position="22"/>
    </location>
</feature>
<feature type="compositionally biased region" description="Polar residues" evidence="8">
    <location>
        <begin position="1"/>
        <end position="21"/>
    </location>
</feature>
<evidence type="ECO:0000313" key="11">
    <source>
        <dbReference type="Proteomes" id="UP001338125"/>
    </source>
</evidence>
<feature type="compositionally biased region" description="Basic residues" evidence="8">
    <location>
        <begin position="398"/>
        <end position="413"/>
    </location>
</feature>
<evidence type="ECO:0000256" key="2">
    <source>
        <dbReference type="ARBA" id="ARBA00022737"/>
    </source>
</evidence>
<feature type="coiled-coil region" evidence="7">
    <location>
        <begin position="171"/>
        <end position="202"/>
    </location>
</feature>
<keyword evidence="1" id="KW-0479">Metal-binding</keyword>
<feature type="domain" description="C2H2-type" evidence="9">
    <location>
        <begin position="303"/>
        <end position="330"/>
    </location>
</feature>
<evidence type="ECO:0000256" key="6">
    <source>
        <dbReference type="PROSITE-ProRule" id="PRU00042"/>
    </source>
</evidence>
<keyword evidence="3 6" id="KW-0863">Zinc-finger</keyword>
<dbReference type="InterPro" id="IPR036236">
    <property type="entry name" value="Znf_C2H2_sf"/>
</dbReference>
<evidence type="ECO:0000313" key="10">
    <source>
        <dbReference type="EMBL" id="KAK5993372.1"/>
    </source>
</evidence>
<feature type="compositionally biased region" description="Polar residues" evidence="8">
    <location>
        <begin position="107"/>
        <end position="118"/>
    </location>
</feature>
<proteinExistence type="predicted"/>
<keyword evidence="2" id="KW-0677">Repeat</keyword>
<evidence type="ECO:0000256" key="3">
    <source>
        <dbReference type="ARBA" id="ARBA00022771"/>
    </source>
</evidence>